<name>A0A914RUK1_PAREQ</name>
<sequence>MTSFHPSEATFGCPNAGETMSSTGATVTIRRCDLCCHGQQTVSKSMHRNKDTTVAIARKVLEARSPGSKARRQAIKKHVRRTIRTPNEKTPLKSETTAQSTIVELKRPQPKSASLNSLTVDPMKAEFTLKGGMSS</sequence>
<evidence type="ECO:0000313" key="3">
    <source>
        <dbReference type="WBParaSite" id="PEQ_0000852301-mRNA-1"/>
    </source>
</evidence>
<accession>A0A914RUK1</accession>
<dbReference type="Proteomes" id="UP000887564">
    <property type="component" value="Unplaced"/>
</dbReference>
<feature type="region of interest" description="Disordered" evidence="1">
    <location>
        <begin position="63"/>
        <end position="99"/>
    </location>
</feature>
<proteinExistence type="predicted"/>
<evidence type="ECO:0000256" key="1">
    <source>
        <dbReference type="SAM" id="MobiDB-lite"/>
    </source>
</evidence>
<protein>
    <submittedName>
        <fullName evidence="3">60S ribosomal protein L28</fullName>
    </submittedName>
</protein>
<dbReference type="WBParaSite" id="PEQ_0000852301-mRNA-1">
    <property type="protein sequence ID" value="PEQ_0000852301-mRNA-1"/>
    <property type="gene ID" value="PEQ_0000852301"/>
</dbReference>
<evidence type="ECO:0000313" key="2">
    <source>
        <dbReference type="Proteomes" id="UP000887564"/>
    </source>
</evidence>
<organism evidence="2 3">
    <name type="scientific">Parascaris equorum</name>
    <name type="common">Equine roundworm</name>
    <dbReference type="NCBI Taxonomy" id="6256"/>
    <lineage>
        <taxon>Eukaryota</taxon>
        <taxon>Metazoa</taxon>
        <taxon>Ecdysozoa</taxon>
        <taxon>Nematoda</taxon>
        <taxon>Chromadorea</taxon>
        <taxon>Rhabditida</taxon>
        <taxon>Spirurina</taxon>
        <taxon>Ascaridomorpha</taxon>
        <taxon>Ascaridoidea</taxon>
        <taxon>Ascarididae</taxon>
        <taxon>Parascaris</taxon>
    </lineage>
</organism>
<keyword evidence="2" id="KW-1185">Reference proteome</keyword>
<feature type="compositionally biased region" description="Basic residues" evidence="1">
    <location>
        <begin position="69"/>
        <end position="83"/>
    </location>
</feature>
<reference evidence="3" key="1">
    <citation type="submission" date="2022-11" db="UniProtKB">
        <authorList>
            <consortium name="WormBaseParasite"/>
        </authorList>
    </citation>
    <scope>IDENTIFICATION</scope>
</reference>
<dbReference type="AlphaFoldDB" id="A0A914RUK1"/>